<dbReference type="InterPro" id="IPR011008">
    <property type="entry name" value="Dimeric_a/b-barrel"/>
</dbReference>
<protein>
    <recommendedName>
        <fullName evidence="2">ABM domain-containing protein</fullName>
    </recommendedName>
</protein>
<name>A0A6J4UT75_9BACT</name>
<organism evidence="1">
    <name type="scientific">uncultured Thermomicrobiales bacterium</name>
    <dbReference type="NCBI Taxonomy" id="1645740"/>
    <lineage>
        <taxon>Bacteria</taxon>
        <taxon>Pseudomonadati</taxon>
        <taxon>Thermomicrobiota</taxon>
        <taxon>Thermomicrobia</taxon>
        <taxon>Thermomicrobiales</taxon>
        <taxon>environmental samples</taxon>
    </lineage>
</organism>
<reference evidence="1" key="1">
    <citation type="submission" date="2020-02" db="EMBL/GenBank/DDBJ databases">
        <authorList>
            <person name="Meier V. D."/>
        </authorList>
    </citation>
    <scope>NUCLEOTIDE SEQUENCE</scope>
    <source>
        <strain evidence="1">AVDCRST_MAG88</strain>
    </source>
</reference>
<gene>
    <name evidence="1" type="ORF">AVDCRST_MAG88-1212</name>
</gene>
<dbReference type="SUPFAM" id="SSF54909">
    <property type="entry name" value="Dimeric alpha+beta barrel"/>
    <property type="match status" value="1"/>
</dbReference>
<accession>A0A6J4UT75</accession>
<evidence type="ECO:0000313" key="1">
    <source>
        <dbReference type="EMBL" id="CAA9557279.1"/>
    </source>
</evidence>
<evidence type="ECO:0008006" key="2">
    <source>
        <dbReference type="Google" id="ProtNLM"/>
    </source>
</evidence>
<proteinExistence type="predicted"/>
<dbReference type="EMBL" id="CADCWM010000415">
    <property type="protein sequence ID" value="CAA9557279.1"/>
    <property type="molecule type" value="Genomic_DNA"/>
</dbReference>
<sequence>MFAKLLRFNVGFGRPELAERIGAATEATMSGHPGYRMMILLADYLGGRYTLVTFWDSDRHLYDFSYSADARTLEGTIEEWLSGVPFVGTYQVYVPNQSRGVLPLGGDEEAAGVEARTRFADRPIPAPRVP</sequence>
<dbReference type="AlphaFoldDB" id="A0A6J4UT75"/>